<feature type="transmembrane region" description="Helical" evidence="9">
    <location>
        <begin position="29"/>
        <end position="55"/>
    </location>
</feature>
<dbReference type="OrthoDB" id="9804277at2"/>
<proteinExistence type="inferred from homology"/>
<evidence type="ECO:0000256" key="1">
    <source>
        <dbReference type="ARBA" id="ARBA00004651"/>
    </source>
</evidence>
<keyword evidence="8 9" id="KW-0012">Acyltransferase</keyword>
<name>A0A418SRS6_9RHOB</name>
<comment type="similarity">
    <text evidence="2 9">Belongs to the CN hydrolase family. Apolipoprotein N-acyltransferase subfamily.</text>
</comment>
<dbReference type="CDD" id="cd07571">
    <property type="entry name" value="ALP_N-acyl_transferase"/>
    <property type="match status" value="1"/>
</dbReference>
<feature type="transmembrane region" description="Helical" evidence="9">
    <location>
        <begin position="67"/>
        <end position="88"/>
    </location>
</feature>
<dbReference type="RefSeq" id="WP_119750242.1">
    <property type="nucleotide sequence ID" value="NZ_QZCG01000010.1"/>
</dbReference>
<dbReference type="SUPFAM" id="SSF56317">
    <property type="entry name" value="Carbon-nitrogen hydrolase"/>
    <property type="match status" value="1"/>
</dbReference>
<dbReference type="InterPro" id="IPR036526">
    <property type="entry name" value="C-N_Hydrolase_sf"/>
</dbReference>
<evidence type="ECO:0000259" key="11">
    <source>
        <dbReference type="PROSITE" id="PS50263"/>
    </source>
</evidence>
<comment type="function">
    <text evidence="9">Catalyzes the phospholipid dependent N-acylation of the N-terminal cysteine of apolipoprotein, the last step in lipoprotein maturation.</text>
</comment>
<feature type="transmembrane region" description="Helical" evidence="9">
    <location>
        <begin position="136"/>
        <end position="161"/>
    </location>
</feature>
<evidence type="ECO:0000256" key="9">
    <source>
        <dbReference type="HAMAP-Rule" id="MF_01148"/>
    </source>
</evidence>
<comment type="catalytic activity">
    <reaction evidence="9">
        <text>N-terminal S-1,2-diacyl-sn-glyceryl-L-cysteinyl-[lipoprotein] + a glycerophospholipid = N-acyl-S-1,2-diacyl-sn-glyceryl-L-cysteinyl-[lipoprotein] + a 2-acyl-sn-glycero-3-phospholipid + H(+)</text>
        <dbReference type="Rhea" id="RHEA:48228"/>
        <dbReference type="Rhea" id="RHEA-COMP:14681"/>
        <dbReference type="Rhea" id="RHEA-COMP:14684"/>
        <dbReference type="ChEBI" id="CHEBI:15378"/>
        <dbReference type="ChEBI" id="CHEBI:136912"/>
        <dbReference type="ChEBI" id="CHEBI:140656"/>
        <dbReference type="ChEBI" id="CHEBI:140657"/>
        <dbReference type="ChEBI" id="CHEBI:140660"/>
        <dbReference type="EC" id="2.3.1.269"/>
    </reaction>
</comment>
<evidence type="ECO:0000256" key="4">
    <source>
        <dbReference type="ARBA" id="ARBA00022679"/>
    </source>
</evidence>
<comment type="caution">
    <text evidence="12">The sequence shown here is derived from an EMBL/GenBank/DDBJ whole genome shotgun (WGS) entry which is preliminary data.</text>
</comment>
<gene>
    <name evidence="9 12" type="primary">lnt</name>
    <name evidence="12" type="ORF">D3P04_14790</name>
</gene>
<feature type="domain" description="EH" evidence="10">
    <location>
        <begin position="154"/>
        <end position="214"/>
    </location>
</feature>
<dbReference type="GO" id="GO:0042158">
    <property type="term" value="P:lipoprotein biosynthetic process"/>
    <property type="evidence" value="ECO:0007669"/>
    <property type="project" value="UniProtKB-UniRule"/>
</dbReference>
<evidence type="ECO:0000256" key="3">
    <source>
        <dbReference type="ARBA" id="ARBA00022475"/>
    </source>
</evidence>
<feature type="transmembrane region" description="Helical" evidence="9">
    <location>
        <begin position="100"/>
        <end position="124"/>
    </location>
</feature>
<protein>
    <recommendedName>
        <fullName evidence="9">Apolipoprotein N-acyltransferase</fullName>
        <shortName evidence="9">ALP N-acyltransferase</shortName>
        <ecNumber evidence="9">2.3.1.269</ecNumber>
    </recommendedName>
</protein>
<dbReference type="Pfam" id="PF20154">
    <property type="entry name" value="LNT_N"/>
    <property type="match status" value="1"/>
</dbReference>
<sequence>MPVQPRDREFSTRTGSDRRRKLIRILPEILLGALASIGLAPLGIWPVALGALALLIWRMARADRPGLAFLQGLGGGFGWFACSMFWIVEPFLVEPDLYGWMAPFALILMALGGALFWALPVWIAARLCPGAITRTIAIVAVLTLSDWLRGWIFSGLPWALIGHIWIGTPIAQIAAWTGAIGLTALTLVATALPSALWRQADNRVLTNLPAMLPSLALIAIFWGAGMARQAQPLPPDTDLQLRIVQPNAEQHLKWNPEWSHLFFQRLLDLSAEPGSRDVVIWPETAVNFLLNDADDIMPAMSHAAGAPLIFGIQRREESRYYNSLVAVAPDGDVTAVYDKFHLVPFGEYIPWGDELARLGIGAFAAQQGNGYTAGSGPTVMSVSGLPAFQPLICYEAIFPQHLRGLETRPEWLLQITNDAWFGKLSGPYQHLAQARLRAIETGLPLVRSANTGVSAVIDAHGDIRAELSLGQVGKLDAALPGALPPTLWLKWGSAPIVILALCALIAAICFGRRPMRRCRAIKASHDA</sequence>
<dbReference type="InterPro" id="IPR000261">
    <property type="entry name" value="EH_dom"/>
</dbReference>
<evidence type="ECO:0000256" key="7">
    <source>
        <dbReference type="ARBA" id="ARBA00023136"/>
    </source>
</evidence>
<dbReference type="Proteomes" id="UP000284202">
    <property type="component" value="Unassembled WGS sequence"/>
</dbReference>
<dbReference type="GO" id="GO:0005886">
    <property type="term" value="C:plasma membrane"/>
    <property type="evidence" value="ECO:0007669"/>
    <property type="project" value="UniProtKB-SubCell"/>
</dbReference>
<dbReference type="HAMAP" id="MF_01148">
    <property type="entry name" value="Lnt"/>
    <property type="match status" value="1"/>
</dbReference>
<evidence type="ECO:0000256" key="6">
    <source>
        <dbReference type="ARBA" id="ARBA00022989"/>
    </source>
</evidence>
<feature type="transmembrane region" description="Helical" evidence="9">
    <location>
        <begin position="488"/>
        <end position="510"/>
    </location>
</feature>
<evidence type="ECO:0000256" key="2">
    <source>
        <dbReference type="ARBA" id="ARBA00010065"/>
    </source>
</evidence>
<keyword evidence="7 9" id="KW-0472">Membrane</keyword>
<dbReference type="PROSITE" id="PS50031">
    <property type="entry name" value="EH"/>
    <property type="match status" value="1"/>
</dbReference>
<keyword evidence="5 9" id="KW-0812">Transmembrane</keyword>
<organism evidence="12 13">
    <name type="scientific">Paracoccus onubensis</name>
    <dbReference type="NCBI Taxonomy" id="1675788"/>
    <lineage>
        <taxon>Bacteria</taxon>
        <taxon>Pseudomonadati</taxon>
        <taxon>Pseudomonadota</taxon>
        <taxon>Alphaproteobacteria</taxon>
        <taxon>Rhodobacterales</taxon>
        <taxon>Paracoccaceae</taxon>
        <taxon>Paracoccus</taxon>
    </lineage>
</organism>
<dbReference type="EC" id="2.3.1.269" evidence="9"/>
<feature type="domain" description="CN hydrolase" evidence="11">
    <location>
        <begin position="244"/>
        <end position="481"/>
    </location>
</feature>
<comment type="pathway">
    <text evidence="9">Protein modification; lipoprotein biosynthesis (N-acyl transfer).</text>
</comment>
<evidence type="ECO:0000259" key="10">
    <source>
        <dbReference type="PROSITE" id="PS50031"/>
    </source>
</evidence>
<dbReference type="UniPathway" id="UPA00666"/>
<dbReference type="InterPro" id="IPR045378">
    <property type="entry name" value="LNT_N"/>
</dbReference>
<evidence type="ECO:0000256" key="8">
    <source>
        <dbReference type="ARBA" id="ARBA00023315"/>
    </source>
</evidence>
<keyword evidence="4 9" id="KW-0808">Transferase</keyword>
<dbReference type="Gene3D" id="3.60.110.10">
    <property type="entry name" value="Carbon-nitrogen hydrolase"/>
    <property type="match status" value="1"/>
</dbReference>
<dbReference type="PANTHER" id="PTHR38686">
    <property type="entry name" value="APOLIPOPROTEIN N-ACYLTRANSFERASE"/>
    <property type="match status" value="1"/>
</dbReference>
<feature type="transmembrane region" description="Helical" evidence="9">
    <location>
        <begin position="204"/>
        <end position="224"/>
    </location>
</feature>
<accession>A0A418SRS6</accession>
<evidence type="ECO:0000313" key="13">
    <source>
        <dbReference type="Proteomes" id="UP000284202"/>
    </source>
</evidence>
<keyword evidence="3 9" id="KW-1003">Cell membrane</keyword>
<feature type="transmembrane region" description="Helical" evidence="9">
    <location>
        <begin position="173"/>
        <end position="192"/>
    </location>
</feature>
<reference evidence="13" key="1">
    <citation type="submission" date="2018-09" db="EMBL/GenBank/DDBJ databases">
        <title>Acidovorax cavernicola nov. sp. isolated from Gruta de las Maravillas (Aracena, Spain).</title>
        <authorList>
            <person name="Jurado V."/>
            <person name="Gutierrez-Patricio S."/>
            <person name="Gonzalez-Pimentel J.L."/>
            <person name="Miller A.Z."/>
            <person name="Laiz L."/>
            <person name="Saiz-Jimenez C."/>
        </authorList>
    </citation>
    <scope>NUCLEOTIDE SEQUENCE [LARGE SCALE GENOMIC DNA]</scope>
    <source>
        <strain evidence="13">1011MAR3C25</strain>
    </source>
</reference>
<evidence type="ECO:0000256" key="5">
    <source>
        <dbReference type="ARBA" id="ARBA00022692"/>
    </source>
</evidence>
<dbReference type="AlphaFoldDB" id="A0A418SRS6"/>
<keyword evidence="12" id="KW-0449">Lipoprotein</keyword>
<dbReference type="InterPro" id="IPR003010">
    <property type="entry name" value="C-N_Hydrolase"/>
</dbReference>
<comment type="subcellular location">
    <subcellularLocation>
        <location evidence="1 9">Cell membrane</location>
        <topology evidence="1 9">Multi-pass membrane protein</topology>
    </subcellularLocation>
</comment>
<dbReference type="EMBL" id="QZCG01000010">
    <property type="protein sequence ID" value="RJE83673.1"/>
    <property type="molecule type" value="Genomic_DNA"/>
</dbReference>
<dbReference type="PANTHER" id="PTHR38686:SF1">
    <property type="entry name" value="APOLIPOPROTEIN N-ACYLTRANSFERASE"/>
    <property type="match status" value="1"/>
</dbReference>
<dbReference type="NCBIfam" id="TIGR00546">
    <property type="entry name" value="lnt"/>
    <property type="match status" value="1"/>
</dbReference>
<dbReference type="PROSITE" id="PS50263">
    <property type="entry name" value="CN_HYDROLASE"/>
    <property type="match status" value="1"/>
</dbReference>
<keyword evidence="6 9" id="KW-1133">Transmembrane helix</keyword>
<dbReference type="GO" id="GO:0016410">
    <property type="term" value="F:N-acyltransferase activity"/>
    <property type="evidence" value="ECO:0007669"/>
    <property type="project" value="UniProtKB-UniRule"/>
</dbReference>
<evidence type="ECO:0000313" key="12">
    <source>
        <dbReference type="EMBL" id="RJE83673.1"/>
    </source>
</evidence>
<keyword evidence="13" id="KW-1185">Reference proteome</keyword>
<dbReference type="Pfam" id="PF00795">
    <property type="entry name" value="CN_hydrolase"/>
    <property type="match status" value="1"/>
</dbReference>
<dbReference type="InterPro" id="IPR004563">
    <property type="entry name" value="Apolipo_AcylTrfase"/>
</dbReference>